<feature type="compositionally biased region" description="Basic and acidic residues" evidence="2">
    <location>
        <begin position="147"/>
        <end position="159"/>
    </location>
</feature>
<protein>
    <recommendedName>
        <fullName evidence="5">Complement component 1 Q subcomponent-binding protein, mitochondrial</fullName>
    </recommendedName>
</protein>
<evidence type="ECO:0000256" key="2">
    <source>
        <dbReference type="SAM" id="MobiDB-lite"/>
    </source>
</evidence>
<dbReference type="PANTHER" id="PTHR10826:SF1">
    <property type="entry name" value="COMPLEMENT COMPONENT 1 Q SUBCOMPONENT-BINDING PROTEIN, MITOCHONDRIAL"/>
    <property type="match status" value="1"/>
</dbReference>
<evidence type="ECO:0000313" key="4">
    <source>
        <dbReference type="Proteomes" id="UP000014500"/>
    </source>
</evidence>
<comment type="similarity">
    <text evidence="1">Belongs to the MAM33 family.</text>
</comment>
<organism evidence="3 4">
    <name type="scientific">Strigamia maritima</name>
    <name type="common">European centipede</name>
    <name type="synonym">Geophilus maritimus</name>
    <dbReference type="NCBI Taxonomy" id="126957"/>
    <lineage>
        <taxon>Eukaryota</taxon>
        <taxon>Metazoa</taxon>
        <taxon>Ecdysozoa</taxon>
        <taxon>Arthropoda</taxon>
        <taxon>Myriapoda</taxon>
        <taxon>Chilopoda</taxon>
        <taxon>Pleurostigmophora</taxon>
        <taxon>Geophilomorpha</taxon>
        <taxon>Linotaeniidae</taxon>
        <taxon>Strigamia</taxon>
    </lineage>
</organism>
<dbReference type="Gene3D" id="3.10.280.10">
    <property type="entry name" value="Mitochondrial glycoprotein"/>
    <property type="match status" value="1"/>
</dbReference>
<dbReference type="PhylomeDB" id="T1J6E2"/>
<dbReference type="HOGENOM" id="CLU_083914_1_1_1"/>
<reference evidence="4" key="1">
    <citation type="submission" date="2011-05" db="EMBL/GenBank/DDBJ databases">
        <authorList>
            <person name="Richards S.R."/>
            <person name="Qu J."/>
            <person name="Jiang H."/>
            <person name="Jhangiani S.N."/>
            <person name="Agravi P."/>
            <person name="Goodspeed R."/>
            <person name="Gross S."/>
            <person name="Mandapat C."/>
            <person name="Jackson L."/>
            <person name="Mathew T."/>
            <person name="Pu L."/>
            <person name="Thornton R."/>
            <person name="Saada N."/>
            <person name="Wilczek-Boney K.B."/>
            <person name="Lee S."/>
            <person name="Kovar C."/>
            <person name="Wu Y."/>
            <person name="Scherer S.E."/>
            <person name="Worley K.C."/>
            <person name="Muzny D.M."/>
            <person name="Gibbs R."/>
        </authorList>
    </citation>
    <scope>NUCLEOTIDE SEQUENCE</scope>
    <source>
        <strain evidence="4">Brora</strain>
    </source>
</reference>
<accession>T1J6E2</accession>
<dbReference type="FunFam" id="3.10.280.10:FF:000005">
    <property type="entry name" value="Glycoprotein gC1qBP, putative"/>
    <property type="match status" value="1"/>
</dbReference>
<dbReference type="PANTHER" id="PTHR10826">
    <property type="entry name" value="COMPLEMENT COMPONENT 1"/>
    <property type="match status" value="1"/>
</dbReference>
<evidence type="ECO:0008006" key="5">
    <source>
        <dbReference type="Google" id="ProtNLM"/>
    </source>
</evidence>
<dbReference type="GO" id="GO:0005759">
    <property type="term" value="C:mitochondrial matrix"/>
    <property type="evidence" value="ECO:0007669"/>
    <property type="project" value="InterPro"/>
</dbReference>
<evidence type="ECO:0000256" key="1">
    <source>
        <dbReference type="ARBA" id="ARBA00005457"/>
    </source>
</evidence>
<name>T1J6E2_STRMM</name>
<keyword evidence="4" id="KW-1185">Reference proteome</keyword>
<dbReference type="SUPFAM" id="SSF54529">
    <property type="entry name" value="Mitochondrial glycoprotein MAM33-like"/>
    <property type="match status" value="1"/>
</dbReference>
<dbReference type="eggNOG" id="KOG4024">
    <property type="taxonomic scope" value="Eukaryota"/>
</dbReference>
<feature type="region of interest" description="Disordered" evidence="2">
    <location>
        <begin position="136"/>
        <end position="159"/>
    </location>
</feature>
<dbReference type="Proteomes" id="UP000014500">
    <property type="component" value="Unassembled WGS sequence"/>
</dbReference>
<sequence>MAFSMLNRSLIRGFSRFMVTSQSHQLQFVPKYGQSLSYFTRSLSHFNSNNKVTLSKHLESNTLCKCGCRCMHTKGDQELVQFLLEEINAEVNSQKHPSLPKIEHFEVKTTGSEVVLTKKFNDEKIKVVLNVNHSVNASESGESPTAPKEDKPESTEMKSKPSFTVEIEKNGNTIGFTCSYVEDYAPADDASDPDAFNDNFNIDEIVFHQGEWNEKTYSVSGDIIDGYLYDLLMNTLEERGISNEFAEKLSEFCTSYEHKLYIKLLESLKAFVGSSK</sequence>
<dbReference type="STRING" id="126957.T1J6E2"/>
<dbReference type="AlphaFoldDB" id="T1J6E2"/>
<dbReference type="InterPro" id="IPR003428">
    <property type="entry name" value="MAM33"/>
</dbReference>
<proteinExistence type="inferred from homology"/>
<dbReference type="GO" id="GO:0042256">
    <property type="term" value="P:cytosolic ribosome assembly"/>
    <property type="evidence" value="ECO:0007669"/>
    <property type="project" value="TreeGrafter"/>
</dbReference>
<dbReference type="Pfam" id="PF02330">
    <property type="entry name" value="MAM33"/>
    <property type="match status" value="1"/>
</dbReference>
<dbReference type="OMA" id="YEHTAYV"/>
<reference evidence="3" key="2">
    <citation type="submission" date="2015-02" db="UniProtKB">
        <authorList>
            <consortium name="EnsemblMetazoa"/>
        </authorList>
    </citation>
    <scope>IDENTIFICATION</scope>
</reference>
<dbReference type="InterPro" id="IPR036561">
    <property type="entry name" value="MAM33_sf"/>
</dbReference>
<evidence type="ECO:0000313" key="3">
    <source>
        <dbReference type="EnsemblMetazoa" id="SMAR009211-PA"/>
    </source>
</evidence>
<dbReference type="EnsemblMetazoa" id="SMAR009211-RA">
    <property type="protein sequence ID" value="SMAR009211-PA"/>
    <property type="gene ID" value="SMAR009211"/>
</dbReference>
<dbReference type="EMBL" id="JH431878">
    <property type="status" value="NOT_ANNOTATED_CDS"/>
    <property type="molecule type" value="Genomic_DNA"/>
</dbReference>